<reference evidence="1 3" key="1">
    <citation type="journal article" date="2012" name="Nature">
        <title>Algal genomes reveal evolutionary mosaicism and the fate of nucleomorphs.</title>
        <authorList>
            <consortium name="DOE Joint Genome Institute"/>
            <person name="Curtis B.A."/>
            <person name="Tanifuji G."/>
            <person name="Burki F."/>
            <person name="Gruber A."/>
            <person name="Irimia M."/>
            <person name="Maruyama S."/>
            <person name="Arias M.C."/>
            <person name="Ball S.G."/>
            <person name="Gile G.H."/>
            <person name="Hirakawa Y."/>
            <person name="Hopkins J.F."/>
            <person name="Kuo A."/>
            <person name="Rensing S.A."/>
            <person name="Schmutz J."/>
            <person name="Symeonidi A."/>
            <person name="Elias M."/>
            <person name="Eveleigh R.J."/>
            <person name="Herman E.K."/>
            <person name="Klute M.J."/>
            <person name="Nakayama T."/>
            <person name="Obornik M."/>
            <person name="Reyes-Prieto A."/>
            <person name="Armbrust E.V."/>
            <person name="Aves S.J."/>
            <person name="Beiko R.G."/>
            <person name="Coutinho P."/>
            <person name="Dacks J.B."/>
            <person name="Durnford D.G."/>
            <person name="Fast N.M."/>
            <person name="Green B.R."/>
            <person name="Grisdale C.J."/>
            <person name="Hempel F."/>
            <person name="Henrissat B."/>
            <person name="Hoppner M.P."/>
            <person name="Ishida K."/>
            <person name="Kim E."/>
            <person name="Koreny L."/>
            <person name="Kroth P.G."/>
            <person name="Liu Y."/>
            <person name="Malik S.B."/>
            <person name="Maier U.G."/>
            <person name="McRose D."/>
            <person name="Mock T."/>
            <person name="Neilson J.A."/>
            <person name="Onodera N.T."/>
            <person name="Poole A.M."/>
            <person name="Pritham E.J."/>
            <person name="Richards T.A."/>
            <person name="Rocap G."/>
            <person name="Roy S.W."/>
            <person name="Sarai C."/>
            <person name="Schaack S."/>
            <person name="Shirato S."/>
            <person name="Slamovits C.H."/>
            <person name="Spencer D.F."/>
            <person name="Suzuki S."/>
            <person name="Worden A.Z."/>
            <person name="Zauner S."/>
            <person name="Barry K."/>
            <person name="Bell C."/>
            <person name="Bharti A.K."/>
            <person name="Crow J.A."/>
            <person name="Grimwood J."/>
            <person name="Kramer R."/>
            <person name="Lindquist E."/>
            <person name="Lucas S."/>
            <person name="Salamov A."/>
            <person name="McFadden G.I."/>
            <person name="Lane C.E."/>
            <person name="Keeling P.J."/>
            <person name="Gray M.W."/>
            <person name="Grigoriev I.V."/>
            <person name="Archibald J.M."/>
        </authorList>
    </citation>
    <scope>NUCLEOTIDE SEQUENCE</scope>
    <source>
        <strain evidence="1 3">CCMP2712</strain>
    </source>
</reference>
<dbReference type="PaxDb" id="55529-EKX47603"/>
<dbReference type="RefSeq" id="XP_005834583.1">
    <property type="nucleotide sequence ID" value="XM_005834526.1"/>
</dbReference>
<organism evidence="1">
    <name type="scientific">Guillardia theta (strain CCMP2712)</name>
    <name type="common">Cryptophyte</name>
    <dbReference type="NCBI Taxonomy" id="905079"/>
    <lineage>
        <taxon>Eukaryota</taxon>
        <taxon>Cryptophyceae</taxon>
        <taxon>Pyrenomonadales</taxon>
        <taxon>Geminigeraceae</taxon>
        <taxon>Guillardia</taxon>
    </lineage>
</organism>
<dbReference type="AlphaFoldDB" id="L1JGF4"/>
<dbReference type="KEGG" id="gtt:GUITHDRAFT_106590"/>
<accession>L1JGF4</accession>
<evidence type="ECO:0000313" key="2">
    <source>
        <dbReference type="EnsemblProtists" id="EKX47603"/>
    </source>
</evidence>
<gene>
    <name evidence="1" type="ORF">GUITHDRAFT_106590</name>
</gene>
<dbReference type="HOGENOM" id="CLU_1506186_0_0_1"/>
<dbReference type="GeneID" id="17304347"/>
<evidence type="ECO:0000313" key="1">
    <source>
        <dbReference type="EMBL" id="EKX47603.1"/>
    </source>
</evidence>
<dbReference type="Proteomes" id="UP000011087">
    <property type="component" value="Unassembled WGS sequence"/>
</dbReference>
<reference evidence="3" key="2">
    <citation type="submission" date="2012-11" db="EMBL/GenBank/DDBJ databases">
        <authorList>
            <person name="Kuo A."/>
            <person name="Curtis B.A."/>
            <person name="Tanifuji G."/>
            <person name="Burki F."/>
            <person name="Gruber A."/>
            <person name="Irimia M."/>
            <person name="Maruyama S."/>
            <person name="Arias M.C."/>
            <person name="Ball S.G."/>
            <person name="Gile G.H."/>
            <person name="Hirakawa Y."/>
            <person name="Hopkins J.F."/>
            <person name="Rensing S.A."/>
            <person name="Schmutz J."/>
            <person name="Symeonidi A."/>
            <person name="Elias M."/>
            <person name="Eveleigh R.J."/>
            <person name="Herman E.K."/>
            <person name="Klute M.J."/>
            <person name="Nakayama T."/>
            <person name="Obornik M."/>
            <person name="Reyes-Prieto A."/>
            <person name="Armbrust E.V."/>
            <person name="Aves S.J."/>
            <person name="Beiko R.G."/>
            <person name="Coutinho P."/>
            <person name="Dacks J.B."/>
            <person name="Durnford D.G."/>
            <person name="Fast N.M."/>
            <person name="Green B.R."/>
            <person name="Grisdale C."/>
            <person name="Hempe F."/>
            <person name="Henrissat B."/>
            <person name="Hoppner M.P."/>
            <person name="Ishida K.-I."/>
            <person name="Kim E."/>
            <person name="Koreny L."/>
            <person name="Kroth P.G."/>
            <person name="Liu Y."/>
            <person name="Malik S.-B."/>
            <person name="Maier U.G."/>
            <person name="McRose D."/>
            <person name="Mock T."/>
            <person name="Neilson J.A."/>
            <person name="Onodera N.T."/>
            <person name="Poole A.M."/>
            <person name="Pritham E.J."/>
            <person name="Richards T.A."/>
            <person name="Rocap G."/>
            <person name="Roy S.W."/>
            <person name="Sarai C."/>
            <person name="Schaack S."/>
            <person name="Shirato S."/>
            <person name="Slamovits C.H."/>
            <person name="Spencer D.F."/>
            <person name="Suzuki S."/>
            <person name="Worden A.Z."/>
            <person name="Zauner S."/>
            <person name="Barry K."/>
            <person name="Bell C."/>
            <person name="Bharti A.K."/>
            <person name="Crow J.A."/>
            <person name="Grimwood J."/>
            <person name="Kramer R."/>
            <person name="Lindquist E."/>
            <person name="Lucas S."/>
            <person name="Salamov A."/>
            <person name="McFadden G.I."/>
            <person name="Lane C.E."/>
            <person name="Keeling P.J."/>
            <person name="Gray M.W."/>
            <person name="Grigoriev I.V."/>
            <person name="Archibald J.M."/>
        </authorList>
    </citation>
    <scope>NUCLEOTIDE SEQUENCE</scope>
    <source>
        <strain evidence="3">CCMP2712</strain>
    </source>
</reference>
<protein>
    <submittedName>
        <fullName evidence="1 2">Uncharacterized protein</fullName>
    </submittedName>
</protein>
<sequence length="179" mass="20439">MCGSKLDCQLDHLAAKCNRTPSKVSVADLYLFEELKLQCGDQKAKEWFYSCSDRSMDLSTDYASVKSITREQSVQSVAKEQVEISLDISIAEDHEMKPDDDMCFDSHEDLFAKLKSHSYSTLPNLTSDDQYHRSRSTPNLRQIGRHVNYDDVDSTQYLGLLFTSEANLVLDRLESIHNM</sequence>
<dbReference type="EMBL" id="JH992989">
    <property type="protein sequence ID" value="EKX47603.1"/>
    <property type="molecule type" value="Genomic_DNA"/>
</dbReference>
<proteinExistence type="predicted"/>
<dbReference type="EnsemblProtists" id="EKX47603">
    <property type="protein sequence ID" value="EKX47603"/>
    <property type="gene ID" value="GUITHDRAFT_106590"/>
</dbReference>
<keyword evidence="3" id="KW-1185">Reference proteome</keyword>
<reference evidence="2" key="3">
    <citation type="submission" date="2016-03" db="UniProtKB">
        <authorList>
            <consortium name="EnsemblProtists"/>
        </authorList>
    </citation>
    <scope>IDENTIFICATION</scope>
</reference>
<name>L1JGF4_GUITC</name>
<evidence type="ECO:0000313" key="3">
    <source>
        <dbReference type="Proteomes" id="UP000011087"/>
    </source>
</evidence>